<evidence type="ECO:0000313" key="5">
    <source>
        <dbReference type="Proteomes" id="UP001430637"/>
    </source>
</evidence>
<keyword evidence="5" id="KW-1185">Reference proteome</keyword>
<keyword evidence="2" id="KW-0813">Transport</keyword>
<sequence>MSQTTQAASASKSRFSVRDICYAGLFAAVIAVMAQISIPMPLGVPMTMQTFAITLAAVVLGSKLSAIATLVYLALGAVGVPVLANFSGGFDKFVGPTGGFLISFPLMAYIIGLGVEHRNAFKGAFVTAVVVGTLVNYVVGVALFVVVAHSTIAVGISACVLPFIPTAIIKAVLACAIGLNLRKRIPGLKA</sequence>
<keyword evidence="3" id="KW-0812">Transmembrane</keyword>
<dbReference type="InterPro" id="IPR003784">
    <property type="entry name" value="BioY"/>
</dbReference>
<keyword evidence="2" id="KW-1003">Cell membrane</keyword>
<feature type="transmembrane region" description="Helical" evidence="3">
    <location>
        <begin position="20"/>
        <end position="38"/>
    </location>
</feature>
<dbReference type="Gene3D" id="1.10.1760.20">
    <property type="match status" value="1"/>
</dbReference>
<evidence type="ECO:0000256" key="3">
    <source>
        <dbReference type="SAM" id="Phobius"/>
    </source>
</evidence>
<feature type="transmembrane region" description="Helical" evidence="3">
    <location>
        <begin position="152"/>
        <end position="179"/>
    </location>
</feature>
<dbReference type="Proteomes" id="UP001430637">
    <property type="component" value="Unassembled WGS sequence"/>
</dbReference>
<comment type="subcellular location">
    <subcellularLocation>
        <location evidence="2">Cell membrane</location>
        <topology evidence="2">Multi-pass membrane protein</topology>
    </subcellularLocation>
</comment>
<dbReference type="PANTHER" id="PTHR34295:SF1">
    <property type="entry name" value="BIOTIN TRANSPORTER BIOY"/>
    <property type="match status" value="1"/>
</dbReference>
<evidence type="ECO:0000256" key="2">
    <source>
        <dbReference type="PIRNR" id="PIRNR016661"/>
    </source>
</evidence>
<dbReference type="PANTHER" id="PTHR34295">
    <property type="entry name" value="BIOTIN TRANSPORTER BIOY"/>
    <property type="match status" value="1"/>
</dbReference>
<dbReference type="Pfam" id="PF02632">
    <property type="entry name" value="BioY"/>
    <property type="match status" value="1"/>
</dbReference>
<keyword evidence="3" id="KW-1133">Transmembrane helix</keyword>
<dbReference type="EMBL" id="JAJEQL010000019">
    <property type="protein sequence ID" value="MCC2199776.1"/>
    <property type="molecule type" value="Genomic_DNA"/>
</dbReference>
<comment type="caution">
    <text evidence="4">The sequence shown here is derived from an EMBL/GenBank/DDBJ whole genome shotgun (WGS) entry which is preliminary data.</text>
</comment>
<feature type="transmembrane region" description="Helical" evidence="3">
    <location>
        <begin position="124"/>
        <end position="146"/>
    </location>
</feature>
<protein>
    <recommendedName>
        <fullName evidence="2">Biotin transporter</fullName>
    </recommendedName>
</protein>
<evidence type="ECO:0000313" key="4">
    <source>
        <dbReference type="EMBL" id="MCC2199776.1"/>
    </source>
</evidence>
<feature type="transmembrane region" description="Helical" evidence="3">
    <location>
        <begin position="93"/>
        <end position="112"/>
    </location>
</feature>
<feature type="transmembrane region" description="Helical" evidence="3">
    <location>
        <begin position="69"/>
        <end position="87"/>
    </location>
</feature>
<organism evidence="4 5">
    <name type="scientific">Faecalibacterium butyricigenerans</name>
    <dbReference type="NCBI Taxonomy" id="1851427"/>
    <lineage>
        <taxon>Bacteria</taxon>
        <taxon>Bacillati</taxon>
        <taxon>Bacillota</taxon>
        <taxon>Clostridia</taxon>
        <taxon>Eubacteriales</taxon>
        <taxon>Oscillospiraceae</taxon>
        <taxon>Faecalibacterium</taxon>
    </lineage>
</organism>
<evidence type="ECO:0000256" key="1">
    <source>
        <dbReference type="ARBA" id="ARBA00010692"/>
    </source>
</evidence>
<dbReference type="RefSeq" id="WP_227621254.1">
    <property type="nucleotide sequence ID" value="NZ_JAJEQL010000019.1"/>
</dbReference>
<accession>A0ABS8F9A5</accession>
<comment type="similarity">
    <text evidence="1 2">Belongs to the BioY family.</text>
</comment>
<keyword evidence="2 3" id="KW-0472">Membrane</keyword>
<gene>
    <name evidence="4" type="ORF">LKD23_08435</name>
</gene>
<proteinExistence type="inferred from homology"/>
<reference evidence="4" key="1">
    <citation type="submission" date="2021-10" db="EMBL/GenBank/DDBJ databases">
        <title>Anaerobic single-cell dispensing facilitates the cultivation of human gut bacteria.</title>
        <authorList>
            <person name="Afrizal A."/>
        </authorList>
    </citation>
    <scope>NUCLEOTIDE SEQUENCE</scope>
    <source>
        <strain evidence="4">CLA-AA-H233</strain>
    </source>
</reference>
<dbReference type="PIRSF" id="PIRSF016661">
    <property type="entry name" value="BioY"/>
    <property type="match status" value="1"/>
</dbReference>
<name>A0ABS8F9A5_9FIRM</name>